<accession>A0A1W2ARJ8</accession>
<dbReference type="EMBL" id="FWXS01000005">
    <property type="protein sequence ID" value="SMC63071.1"/>
    <property type="molecule type" value="Genomic_DNA"/>
</dbReference>
<sequence length="279" mass="30299">MMKKTLYSFILLTVISFSFGQVGIGTDTPDPSSMLDVESTTHGVLFPRMTTAQRDAITAPANGLQIYNTDSDCINIYSTTDTKWNAFCSTVETSVPTVASITPVFLGFRVTDQIMDTNNVRYNIPFDRVDYNSLTALGGSYDSTTGGFTLSPGLYQVSYGLMPLAYELTLLDNANTNSAEVFLASFENTSGNTAGSEIYGFSMGNIKGAGNGVSYNLALQNTFYFQTTTTQTFYLKGKFFQGVGGMLTTNRVTYGASSYDKVHLNNFIAINLISIDSSL</sequence>
<evidence type="ECO:0008006" key="4">
    <source>
        <dbReference type="Google" id="ProtNLM"/>
    </source>
</evidence>
<dbReference type="AlphaFoldDB" id="A0A1W2ARJ8"/>
<keyword evidence="1" id="KW-0732">Signal</keyword>
<organism evidence="2 3">
    <name type="scientific">Moheibacter sediminis</name>
    <dbReference type="NCBI Taxonomy" id="1434700"/>
    <lineage>
        <taxon>Bacteria</taxon>
        <taxon>Pseudomonadati</taxon>
        <taxon>Bacteroidota</taxon>
        <taxon>Flavobacteriia</taxon>
        <taxon>Flavobacteriales</taxon>
        <taxon>Weeksellaceae</taxon>
        <taxon>Moheibacter</taxon>
    </lineage>
</organism>
<feature type="chain" id="PRO_5010736265" description="C1q domain-containing protein" evidence="1">
    <location>
        <begin position="21"/>
        <end position="279"/>
    </location>
</feature>
<protein>
    <recommendedName>
        <fullName evidence="4">C1q domain-containing protein</fullName>
    </recommendedName>
</protein>
<feature type="signal peptide" evidence="1">
    <location>
        <begin position="1"/>
        <end position="20"/>
    </location>
</feature>
<evidence type="ECO:0000256" key="1">
    <source>
        <dbReference type="SAM" id="SignalP"/>
    </source>
</evidence>
<name>A0A1W2ARJ8_9FLAO</name>
<evidence type="ECO:0000313" key="2">
    <source>
        <dbReference type="EMBL" id="SMC63071.1"/>
    </source>
</evidence>
<proteinExistence type="predicted"/>
<dbReference type="RefSeq" id="WP_143736399.1">
    <property type="nucleotide sequence ID" value="NZ_FWXS01000005.1"/>
</dbReference>
<dbReference type="OrthoDB" id="9808953at2"/>
<gene>
    <name evidence="2" type="ORF">SAMN06296427_10514</name>
</gene>
<dbReference type="Proteomes" id="UP000192393">
    <property type="component" value="Unassembled WGS sequence"/>
</dbReference>
<dbReference type="STRING" id="1434700.SAMN06296427_10514"/>
<keyword evidence="3" id="KW-1185">Reference proteome</keyword>
<reference evidence="2 3" key="1">
    <citation type="submission" date="2017-04" db="EMBL/GenBank/DDBJ databases">
        <authorList>
            <person name="Afonso C.L."/>
            <person name="Miller P.J."/>
            <person name="Scott M.A."/>
            <person name="Spackman E."/>
            <person name="Goraichik I."/>
            <person name="Dimitrov K.M."/>
            <person name="Suarez D.L."/>
            <person name="Swayne D.E."/>
        </authorList>
    </citation>
    <scope>NUCLEOTIDE SEQUENCE [LARGE SCALE GENOMIC DNA]</scope>
    <source>
        <strain evidence="2 3">CGMCC 1.12708</strain>
    </source>
</reference>
<evidence type="ECO:0000313" key="3">
    <source>
        <dbReference type="Proteomes" id="UP000192393"/>
    </source>
</evidence>